<evidence type="ECO:0000256" key="12">
    <source>
        <dbReference type="ARBA" id="ARBA00023136"/>
    </source>
</evidence>
<evidence type="ECO:0000256" key="8">
    <source>
        <dbReference type="ARBA" id="ARBA00022771"/>
    </source>
</evidence>
<evidence type="ECO:0000256" key="11">
    <source>
        <dbReference type="ARBA" id="ARBA00022989"/>
    </source>
</evidence>
<comment type="pathway">
    <text evidence="3">Protein modification; protein ubiquitination.</text>
</comment>
<dbReference type="PANTHER" id="PTHR46279">
    <property type="entry name" value="RING/U-BOX SUPERFAMILY PROTEIN"/>
    <property type="match status" value="1"/>
</dbReference>
<evidence type="ECO:0000259" key="16">
    <source>
        <dbReference type="PROSITE" id="PS50089"/>
    </source>
</evidence>
<comment type="caution">
    <text evidence="17">The sequence shown here is derived from an EMBL/GenBank/DDBJ whole genome shotgun (WGS) entry which is preliminary data.</text>
</comment>
<dbReference type="Gene3D" id="3.30.40.10">
    <property type="entry name" value="Zinc/RING finger domain, C3HC4 (zinc finger)"/>
    <property type="match status" value="1"/>
</dbReference>
<keyword evidence="7" id="KW-0479">Metal-binding</keyword>
<organism evidence="17 18">
    <name type="scientific">Camellia sinensis var. sinensis</name>
    <name type="common">China tea</name>
    <dbReference type="NCBI Taxonomy" id="542762"/>
    <lineage>
        <taxon>Eukaryota</taxon>
        <taxon>Viridiplantae</taxon>
        <taxon>Streptophyta</taxon>
        <taxon>Embryophyta</taxon>
        <taxon>Tracheophyta</taxon>
        <taxon>Spermatophyta</taxon>
        <taxon>Magnoliopsida</taxon>
        <taxon>eudicotyledons</taxon>
        <taxon>Gunneridae</taxon>
        <taxon>Pentapetalae</taxon>
        <taxon>asterids</taxon>
        <taxon>Ericales</taxon>
        <taxon>Theaceae</taxon>
        <taxon>Camellia</taxon>
    </lineage>
</organism>
<accession>A0A4V3WMH1</accession>
<sequence>MGLSLELEYLGLFALLGFHVTLVAGIKKYNQRRQIEAQLSNWTPQPMVIIMGLDRLIIESYPTTVLGESGRLPKPNDGTCPICLAEYQPKETLRTIPECNHYFHANCIDEWLRMNATCPLCRNSPGESSVATPHSSTSLSSLSLSSMQSYSSTSLPSPLPSSPQS</sequence>
<dbReference type="SMART" id="SM00184">
    <property type="entry name" value="RING"/>
    <property type="match status" value="1"/>
</dbReference>
<keyword evidence="11 15" id="KW-1133">Transmembrane helix</keyword>
<keyword evidence="10" id="KW-0862">Zinc</keyword>
<feature type="domain" description="RING-type" evidence="16">
    <location>
        <begin position="80"/>
        <end position="122"/>
    </location>
</feature>
<comment type="catalytic activity">
    <reaction evidence="1">
        <text>S-ubiquitinyl-[E2 ubiquitin-conjugating enzyme]-L-cysteine + [acceptor protein]-L-lysine = [E2 ubiquitin-conjugating enzyme]-L-cysteine + N(6)-ubiquitinyl-[acceptor protein]-L-lysine.</text>
        <dbReference type="EC" id="2.3.2.27"/>
    </reaction>
</comment>
<evidence type="ECO:0000256" key="13">
    <source>
        <dbReference type="ARBA" id="ARBA00024209"/>
    </source>
</evidence>
<name>A0A4V3WMH1_CAMSN</name>
<evidence type="ECO:0000256" key="4">
    <source>
        <dbReference type="ARBA" id="ARBA00012483"/>
    </source>
</evidence>
<dbReference type="InterPro" id="IPR046948">
    <property type="entry name" value="ATL20-22-like"/>
</dbReference>
<dbReference type="GO" id="GO:0016020">
    <property type="term" value="C:membrane"/>
    <property type="evidence" value="ECO:0007669"/>
    <property type="project" value="UniProtKB-SubCell"/>
</dbReference>
<dbReference type="Pfam" id="PF13639">
    <property type="entry name" value="zf-RING_2"/>
    <property type="match status" value="1"/>
</dbReference>
<reference evidence="17 18" key="1">
    <citation type="journal article" date="2018" name="Proc. Natl. Acad. Sci. U.S.A.">
        <title>Draft genome sequence of Camellia sinensis var. sinensis provides insights into the evolution of the tea genome and tea quality.</title>
        <authorList>
            <person name="Wei C."/>
            <person name="Yang H."/>
            <person name="Wang S."/>
            <person name="Zhao J."/>
            <person name="Liu C."/>
            <person name="Gao L."/>
            <person name="Xia E."/>
            <person name="Lu Y."/>
            <person name="Tai Y."/>
            <person name="She G."/>
            <person name="Sun J."/>
            <person name="Cao H."/>
            <person name="Tong W."/>
            <person name="Gao Q."/>
            <person name="Li Y."/>
            <person name="Deng W."/>
            <person name="Jiang X."/>
            <person name="Wang W."/>
            <person name="Chen Q."/>
            <person name="Zhang S."/>
            <person name="Li H."/>
            <person name="Wu J."/>
            <person name="Wang P."/>
            <person name="Li P."/>
            <person name="Shi C."/>
            <person name="Zheng F."/>
            <person name="Jian J."/>
            <person name="Huang B."/>
            <person name="Shan D."/>
            <person name="Shi M."/>
            <person name="Fang C."/>
            <person name="Yue Y."/>
            <person name="Li F."/>
            <person name="Li D."/>
            <person name="Wei S."/>
            <person name="Han B."/>
            <person name="Jiang C."/>
            <person name="Yin Y."/>
            <person name="Xia T."/>
            <person name="Zhang Z."/>
            <person name="Bennetzen J.L."/>
            <person name="Zhao S."/>
            <person name="Wan X."/>
        </authorList>
    </citation>
    <scope>NUCLEOTIDE SEQUENCE [LARGE SCALE GENOMIC DNA]</scope>
    <source>
        <strain evidence="18">cv. Shuchazao</strain>
        <tissue evidence="17">Leaf</tissue>
    </source>
</reference>
<dbReference type="PROSITE" id="PS50089">
    <property type="entry name" value="ZF_RING_2"/>
    <property type="match status" value="1"/>
</dbReference>
<keyword evidence="9" id="KW-0833">Ubl conjugation pathway</keyword>
<dbReference type="EC" id="2.3.2.27" evidence="4"/>
<gene>
    <name evidence="17" type="ORF">TEA_005076</name>
</gene>
<evidence type="ECO:0000256" key="6">
    <source>
        <dbReference type="ARBA" id="ARBA00022692"/>
    </source>
</evidence>
<evidence type="ECO:0000256" key="9">
    <source>
        <dbReference type="ARBA" id="ARBA00022786"/>
    </source>
</evidence>
<comment type="similarity">
    <text evidence="13">Belongs to the RING-type zinc finger family. ATL subfamily.</text>
</comment>
<dbReference type="GO" id="GO:0008270">
    <property type="term" value="F:zinc ion binding"/>
    <property type="evidence" value="ECO:0007669"/>
    <property type="project" value="UniProtKB-KW"/>
</dbReference>
<dbReference type="InterPro" id="IPR001841">
    <property type="entry name" value="Znf_RING"/>
</dbReference>
<dbReference type="InterPro" id="IPR013083">
    <property type="entry name" value="Znf_RING/FYVE/PHD"/>
</dbReference>
<dbReference type="PANTHER" id="PTHR46279:SF31">
    <property type="entry name" value="RING-H2 FINGER PROTEIN ATL20-LIKE ISOFORM X1"/>
    <property type="match status" value="1"/>
</dbReference>
<evidence type="ECO:0000256" key="14">
    <source>
        <dbReference type="PROSITE-ProRule" id="PRU00175"/>
    </source>
</evidence>
<dbReference type="AlphaFoldDB" id="A0A4V3WMH1"/>
<keyword evidence="12 15" id="KW-0472">Membrane</keyword>
<evidence type="ECO:0000256" key="15">
    <source>
        <dbReference type="SAM" id="Phobius"/>
    </source>
</evidence>
<evidence type="ECO:0000256" key="7">
    <source>
        <dbReference type="ARBA" id="ARBA00022723"/>
    </source>
</evidence>
<dbReference type="SUPFAM" id="SSF57850">
    <property type="entry name" value="RING/U-box"/>
    <property type="match status" value="1"/>
</dbReference>
<dbReference type="Proteomes" id="UP000306102">
    <property type="component" value="Unassembled WGS sequence"/>
</dbReference>
<feature type="transmembrane region" description="Helical" evidence="15">
    <location>
        <begin position="6"/>
        <end position="26"/>
    </location>
</feature>
<keyword evidence="8 14" id="KW-0863">Zinc-finger</keyword>
<evidence type="ECO:0000256" key="10">
    <source>
        <dbReference type="ARBA" id="ARBA00022833"/>
    </source>
</evidence>
<evidence type="ECO:0000313" key="18">
    <source>
        <dbReference type="Proteomes" id="UP000306102"/>
    </source>
</evidence>
<evidence type="ECO:0000256" key="3">
    <source>
        <dbReference type="ARBA" id="ARBA00004906"/>
    </source>
</evidence>
<evidence type="ECO:0000256" key="2">
    <source>
        <dbReference type="ARBA" id="ARBA00004167"/>
    </source>
</evidence>
<evidence type="ECO:0000256" key="1">
    <source>
        <dbReference type="ARBA" id="ARBA00000900"/>
    </source>
</evidence>
<keyword evidence="6 15" id="KW-0812">Transmembrane</keyword>
<dbReference type="EMBL" id="SDRB02009258">
    <property type="protein sequence ID" value="THG08537.1"/>
    <property type="molecule type" value="Genomic_DNA"/>
</dbReference>
<protein>
    <recommendedName>
        <fullName evidence="4">RING-type E3 ubiquitin transferase</fullName>
        <ecNumber evidence="4">2.3.2.27</ecNumber>
    </recommendedName>
</protein>
<dbReference type="GO" id="GO:0061630">
    <property type="term" value="F:ubiquitin protein ligase activity"/>
    <property type="evidence" value="ECO:0007669"/>
    <property type="project" value="UniProtKB-EC"/>
</dbReference>
<dbReference type="CDD" id="cd16461">
    <property type="entry name" value="RING-H2_EL5-like"/>
    <property type="match status" value="1"/>
</dbReference>
<evidence type="ECO:0000313" key="17">
    <source>
        <dbReference type="EMBL" id="THG08537.1"/>
    </source>
</evidence>
<keyword evidence="5" id="KW-0808">Transferase</keyword>
<keyword evidence="18" id="KW-1185">Reference proteome</keyword>
<evidence type="ECO:0000256" key="5">
    <source>
        <dbReference type="ARBA" id="ARBA00022679"/>
    </source>
</evidence>
<comment type="subcellular location">
    <subcellularLocation>
        <location evidence="2">Membrane</location>
        <topology evidence="2">Single-pass membrane protein</topology>
    </subcellularLocation>
</comment>
<proteinExistence type="inferred from homology"/>